<dbReference type="EMBL" id="JAHZIK010000426">
    <property type="protein sequence ID" value="MBW7455750.1"/>
    <property type="molecule type" value="Genomic_DNA"/>
</dbReference>
<evidence type="ECO:0000256" key="1">
    <source>
        <dbReference type="SAM" id="MobiDB-lite"/>
    </source>
</evidence>
<protein>
    <recommendedName>
        <fullName evidence="4">YqfQ-like protein</fullName>
    </recommendedName>
</protein>
<name>A0ABS7C4Q0_9BACL</name>
<feature type="compositionally biased region" description="Polar residues" evidence="1">
    <location>
        <begin position="17"/>
        <end position="33"/>
    </location>
</feature>
<gene>
    <name evidence="2" type="ORF">K0U00_17120</name>
</gene>
<proteinExistence type="predicted"/>
<dbReference type="Proteomes" id="UP001519887">
    <property type="component" value="Unassembled WGS sequence"/>
</dbReference>
<reference evidence="2 3" key="1">
    <citation type="submission" date="2021-07" db="EMBL/GenBank/DDBJ databases">
        <title>Paenibacillus radiodurans sp. nov., isolated from the southeastern edge of Tengger Desert.</title>
        <authorList>
            <person name="Zhang G."/>
        </authorList>
    </citation>
    <scope>NUCLEOTIDE SEQUENCE [LARGE SCALE GENOMIC DNA]</scope>
    <source>
        <strain evidence="2 3">CCM 7311</strain>
    </source>
</reference>
<feature type="compositionally biased region" description="Polar residues" evidence="1">
    <location>
        <begin position="83"/>
        <end position="93"/>
    </location>
</feature>
<accession>A0ABS7C4Q0</accession>
<evidence type="ECO:0000313" key="2">
    <source>
        <dbReference type="EMBL" id="MBW7455750.1"/>
    </source>
</evidence>
<feature type="region of interest" description="Disordered" evidence="1">
    <location>
        <begin position="1"/>
        <end position="35"/>
    </location>
</feature>
<organism evidence="2 3">
    <name type="scientific">Paenibacillus sepulcri</name>
    <dbReference type="NCBI Taxonomy" id="359917"/>
    <lineage>
        <taxon>Bacteria</taxon>
        <taxon>Bacillati</taxon>
        <taxon>Bacillota</taxon>
        <taxon>Bacilli</taxon>
        <taxon>Bacillales</taxon>
        <taxon>Paenibacillaceae</taxon>
        <taxon>Paenibacillus</taxon>
    </lineage>
</organism>
<evidence type="ECO:0000313" key="3">
    <source>
        <dbReference type="Proteomes" id="UP001519887"/>
    </source>
</evidence>
<feature type="region of interest" description="Disordered" evidence="1">
    <location>
        <begin position="81"/>
        <end position="122"/>
    </location>
</feature>
<sequence>MQRSKKAKTKAFLPTQGGPSNALDQSAAPQSPSAPVFAAQAQNRAGGLDGIMSMMGKFQQMFGFFSQIGPMFKMFNSFMGPTATISNRSQKNAGTGKGKSQHRPRAAAAQYHNQVKKRSRNR</sequence>
<dbReference type="RefSeq" id="WP_210037332.1">
    <property type="nucleotide sequence ID" value="NZ_JBHLVU010000004.1"/>
</dbReference>
<comment type="caution">
    <text evidence="2">The sequence shown here is derived from an EMBL/GenBank/DDBJ whole genome shotgun (WGS) entry which is preliminary data.</text>
</comment>
<keyword evidence="3" id="KW-1185">Reference proteome</keyword>
<evidence type="ECO:0008006" key="4">
    <source>
        <dbReference type="Google" id="ProtNLM"/>
    </source>
</evidence>